<dbReference type="Pfam" id="PF03734">
    <property type="entry name" value="YkuD"/>
    <property type="match status" value="1"/>
</dbReference>
<evidence type="ECO:0000256" key="8">
    <source>
        <dbReference type="SAM" id="SignalP"/>
    </source>
</evidence>
<evidence type="ECO:0000256" key="7">
    <source>
        <dbReference type="SAM" id="MobiDB-lite"/>
    </source>
</evidence>
<feature type="active site" description="Nucleophile" evidence="6">
    <location>
        <position position="131"/>
    </location>
</feature>
<keyword evidence="3 6" id="KW-0133">Cell shape</keyword>
<comment type="pathway">
    <text evidence="1 6">Cell wall biogenesis; peptidoglycan biosynthesis.</text>
</comment>
<name>A0ABS1TN08_9BACI</name>
<evidence type="ECO:0000256" key="5">
    <source>
        <dbReference type="ARBA" id="ARBA00023316"/>
    </source>
</evidence>
<gene>
    <name evidence="10" type="ORF">JK635_07085</name>
</gene>
<sequence>MFRRLIIGLIVLFLGFMSFPQAPQASASANQQLIIINKKINKLAFYEKGKLVKIYPVATGKTRSLTPEGTFYIRAKQKNRPWYKENIPGGAPNNPLGKRWMELSKWENGYPYGIHGNANESSIGKWVSHGCVRMHNWDVEKLYDMVKVGAKVKITWSSQTFNQLAKPFFKNLDATAPKIPTVNTVGDNSTTVTGKTEAKVTVTVTIGSKKYSKTASSKGNFSIKIPKQKAGKKLSVTATDKAGNVSKPRSVTVQDKTAPVLTVKPVSDKDKVVYVKTEKGASVTVKNGTWTSKGTQAKTSGYFKIALPNKPKAYSKVTVISKDKAKNAVTKSVTVADKTIPTITVNPVSDQSKTVSGKTEAGATVTLSFDKNHPVKADGNGKFSYKLSKNLKSGTKFTVTAKDRAGHAKSATVTVADKTAPSISVDPVTDQSTQVTVKTETGAAVTVSMGSGTSITATAIDSNGTYQATIPPQEAGTIIKVTAKDKAGNSSTVTITVTKTTNDPEGNPEGTDTVTNNQ</sequence>
<dbReference type="InterPro" id="IPR050979">
    <property type="entry name" value="LD-transpeptidase"/>
</dbReference>
<dbReference type="InterPro" id="IPR005490">
    <property type="entry name" value="LD_TPept_cat_dom"/>
</dbReference>
<feature type="domain" description="L,D-TPase catalytic" evidence="9">
    <location>
        <begin position="32"/>
        <end position="155"/>
    </location>
</feature>
<keyword evidence="8" id="KW-0732">Signal</keyword>
<organism evidence="10 11">
    <name type="scientific">Neobacillus paridis</name>
    <dbReference type="NCBI Taxonomy" id="2803862"/>
    <lineage>
        <taxon>Bacteria</taxon>
        <taxon>Bacillati</taxon>
        <taxon>Bacillota</taxon>
        <taxon>Bacilli</taxon>
        <taxon>Bacillales</taxon>
        <taxon>Bacillaceae</taxon>
        <taxon>Neobacillus</taxon>
    </lineage>
</organism>
<dbReference type="NCBIfam" id="NF033510">
    <property type="entry name" value="Ca_tandemer"/>
    <property type="match status" value="3"/>
</dbReference>
<reference evidence="10 11" key="1">
    <citation type="submission" date="2021-01" db="EMBL/GenBank/DDBJ databases">
        <title>Genome public.</title>
        <authorList>
            <person name="Liu C."/>
            <person name="Sun Q."/>
        </authorList>
    </citation>
    <scope>NUCLEOTIDE SEQUENCE [LARGE SCALE GENOMIC DNA]</scope>
    <source>
        <strain evidence="10 11">YIM B02564</strain>
    </source>
</reference>
<keyword evidence="4 6" id="KW-0573">Peptidoglycan synthesis</keyword>
<feature type="chain" id="PRO_5045678619" evidence="8">
    <location>
        <begin position="28"/>
        <end position="518"/>
    </location>
</feature>
<dbReference type="CDD" id="cd16913">
    <property type="entry name" value="YkuD_like"/>
    <property type="match status" value="1"/>
</dbReference>
<evidence type="ECO:0000313" key="11">
    <source>
        <dbReference type="Proteomes" id="UP000623967"/>
    </source>
</evidence>
<evidence type="ECO:0000256" key="4">
    <source>
        <dbReference type="ARBA" id="ARBA00022984"/>
    </source>
</evidence>
<feature type="region of interest" description="Disordered" evidence="7">
    <location>
        <begin position="498"/>
        <end position="518"/>
    </location>
</feature>
<accession>A0ABS1TN08</accession>
<dbReference type="PROSITE" id="PS52029">
    <property type="entry name" value="LD_TPASE"/>
    <property type="match status" value="1"/>
</dbReference>
<feature type="signal peptide" evidence="8">
    <location>
        <begin position="1"/>
        <end position="27"/>
    </location>
</feature>
<evidence type="ECO:0000256" key="3">
    <source>
        <dbReference type="ARBA" id="ARBA00022960"/>
    </source>
</evidence>
<comment type="caution">
    <text evidence="10">The sequence shown here is derived from an EMBL/GenBank/DDBJ whole genome shotgun (WGS) entry which is preliminary data.</text>
</comment>
<dbReference type="PANTHER" id="PTHR30582:SF4">
    <property type="entry name" value="L,D-TRANSPEPTIDASE YQJB-RELATED"/>
    <property type="match status" value="1"/>
</dbReference>
<dbReference type="RefSeq" id="WP_202653253.1">
    <property type="nucleotide sequence ID" value="NZ_JAESWB010000122.1"/>
</dbReference>
<dbReference type="SUPFAM" id="SSF141523">
    <property type="entry name" value="L,D-transpeptidase catalytic domain-like"/>
    <property type="match status" value="1"/>
</dbReference>
<dbReference type="InterPro" id="IPR038063">
    <property type="entry name" value="Transpep_catalytic_dom"/>
</dbReference>
<evidence type="ECO:0000313" key="10">
    <source>
        <dbReference type="EMBL" id="MBL4951973.1"/>
    </source>
</evidence>
<dbReference type="Gene3D" id="2.60.40.10">
    <property type="entry name" value="Immunoglobulins"/>
    <property type="match status" value="3"/>
</dbReference>
<evidence type="ECO:0000259" key="9">
    <source>
        <dbReference type="PROSITE" id="PS52029"/>
    </source>
</evidence>
<keyword evidence="11" id="KW-1185">Reference proteome</keyword>
<dbReference type="Pfam" id="PF17936">
    <property type="entry name" value="Big_6"/>
    <property type="match status" value="4"/>
</dbReference>
<proteinExistence type="predicted"/>
<dbReference type="Gene3D" id="2.40.440.10">
    <property type="entry name" value="L,D-transpeptidase catalytic domain-like"/>
    <property type="match status" value="1"/>
</dbReference>
<evidence type="ECO:0000256" key="2">
    <source>
        <dbReference type="ARBA" id="ARBA00022679"/>
    </source>
</evidence>
<dbReference type="InterPro" id="IPR041498">
    <property type="entry name" value="Big_6"/>
</dbReference>
<dbReference type="Proteomes" id="UP000623967">
    <property type="component" value="Unassembled WGS sequence"/>
</dbReference>
<feature type="active site" description="Proton donor/acceptor" evidence="6">
    <location>
        <position position="115"/>
    </location>
</feature>
<dbReference type="EMBL" id="JAESWB010000122">
    <property type="protein sequence ID" value="MBL4951973.1"/>
    <property type="molecule type" value="Genomic_DNA"/>
</dbReference>
<dbReference type="InterPro" id="IPR013783">
    <property type="entry name" value="Ig-like_fold"/>
</dbReference>
<dbReference type="PANTHER" id="PTHR30582">
    <property type="entry name" value="L,D-TRANSPEPTIDASE"/>
    <property type="match status" value="1"/>
</dbReference>
<protein>
    <submittedName>
        <fullName evidence="10">L,D-transpeptidase family protein</fullName>
    </submittedName>
</protein>
<keyword evidence="5 6" id="KW-0961">Cell wall biogenesis/degradation</keyword>
<evidence type="ECO:0000256" key="6">
    <source>
        <dbReference type="PROSITE-ProRule" id="PRU01373"/>
    </source>
</evidence>
<keyword evidence="2" id="KW-0808">Transferase</keyword>
<evidence type="ECO:0000256" key="1">
    <source>
        <dbReference type="ARBA" id="ARBA00004752"/>
    </source>
</evidence>